<evidence type="ECO:0000259" key="4">
    <source>
        <dbReference type="PROSITE" id="PS50097"/>
    </source>
</evidence>
<proteinExistence type="predicted"/>
<feature type="compositionally biased region" description="Gly residues" evidence="3">
    <location>
        <begin position="69"/>
        <end position="79"/>
    </location>
</feature>
<name>A0A7S2HWT1_9STRA</name>
<dbReference type="SMART" id="SM00612">
    <property type="entry name" value="Kelch"/>
    <property type="match status" value="3"/>
</dbReference>
<dbReference type="InterPro" id="IPR011333">
    <property type="entry name" value="SKP1/BTB/POZ_sf"/>
</dbReference>
<dbReference type="SUPFAM" id="SSF117281">
    <property type="entry name" value="Kelch motif"/>
    <property type="match status" value="1"/>
</dbReference>
<protein>
    <recommendedName>
        <fullName evidence="4">BTB domain-containing protein</fullName>
    </recommendedName>
</protein>
<dbReference type="GO" id="GO:0005794">
    <property type="term" value="C:Golgi apparatus"/>
    <property type="evidence" value="ECO:0007669"/>
    <property type="project" value="TreeGrafter"/>
</dbReference>
<dbReference type="InterPro" id="IPR015915">
    <property type="entry name" value="Kelch-typ_b-propeller"/>
</dbReference>
<reference evidence="5" key="1">
    <citation type="submission" date="2021-01" db="EMBL/GenBank/DDBJ databases">
        <authorList>
            <person name="Corre E."/>
            <person name="Pelletier E."/>
            <person name="Niang G."/>
            <person name="Scheremetjew M."/>
            <person name="Finn R."/>
            <person name="Kale V."/>
            <person name="Holt S."/>
            <person name="Cochrane G."/>
            <person name="Meng A."/>
            <person name="Brown T."/>
            <person name="Cohen L."/>
        </authorList>
    </citation>
    <scope>NUCLEOTIDE SEQUENCE</scope>
    <source>
        <strain evidence="5">CCMP826</strain>
    </source>
</reference>
<evidence type="ECO:0000256" key="2">
    <source>
        <dbReference type="ARBA" id="ARBA00022737"/>
    </source>
</evidence>
<evidence type="ECO:0000256" key="1">
    <source>
        <dbReference type="ARBA" id="ARBA00022441"/>
    </source>
</evidence>
<dbReference type="Pfam" id="PF24681">
    <property type="entry name" value="Kelch_KLHDC2_KLHL20_DRC7"/>
    <property type="match status" value="1"/>
</dbReference>
<accession>A0A7S2HWT1</accession>
<dbReference type="PROSITE" id="PS50097">
    <property type="entry name" value="BTB"/>
    <property type="match status" value="1"/>
</dbReference>
<dbReference type="AlphaFoldDB" id="A0A7S2HWT1"/>
<feature type="compositionally biased region" description="Basic and acidic residues" evidence="3">
    <location>
        <begin position="355"/>
        <end position="386"/>
    </location>
</feature>
<dbReference type="Gene3D" id="2.120.10.80">
    <property type="entry name" value="Kelch-type beta propeller"/>
    <property type="match status" value="3"/>
</dbReference>
<sequence length="661" mass="72462">MVAAYSSTMKWSEPHLPADGGPPTIKNHSVTYHNGLLYCFGGYDGRRNHMTLLVYSLRDQRWTPVSAGVGNGGGGGGGAHTNASISGMDGSGGDRRGGRGGRGGHPHVTVAGTPPPGRNGHTATLATSRRHGADGREGENNDREDDDDSARIFVIGGWLGSGPLAASDMHVLDISGGVEGLRWYQPPVRGTPPGPCNMHSADFVPTRNEVYVFRGGNGREYLNDLHALDVNTYTWRAVETTGAAPQQRANHSSAVLEELEELFIFGGWNGKERLNDIHILHTGTGAWTCPRIGGVLPHPRAGMTLTALRGRLYLFGGSGTSSKCFQDLQILDRKEMAWLDVMQQDETSSNMSTWHMHEHHSDNEDYPRGNRRQGDRRSASARQTHEEMDDGPSSSSAMSIGGGGGFRKHADWRTQEIDQHDTLSVAAQPCNANPNDEDTIPTVFVQGGGPGRRAGHTATAVHRHIYVFGGSCGSDYLNDFFVLDTDPPPRIAVTEPTSLQLFERRLRHFFNDEEFSDVTFIVEGQHVYGHRMILSLVSDCFRAMFTTGFRESAAGCPEIEIPNCSHEAFLAMMEYIYTGKTPKIELFGVESGRGIDKVVDLLELADQFFLDHLKQICERMLQSAVNADTVEYLLQVSQKTNAVQLESVCRHYERNRESIGG</sequence>
<keyword evidence="1" id="KW-0880">Kelch repeat</keyword>
<feature type="compositionally biased region" description="Basic and acidic residues" evidence="3">
    <location>
        <begin position="131"/>
        <end position="141"/>
    </location>
</feature>
<organism evidence="5">
    <name type="scientific">Helicotheca tamesis</name>
    <dbReference type="NCBI Taxonomy" id="374047"/>
    <lineage>
        <taxon>Eukaryota</taxon>
        <taxon>Sar</taxon>
        <taxon>Stramenopiles</taxon>
        <taxon>Ochrophyta</taxon>
        <taxon>Bacillariophyta</taxon>
        <taxon>Mediophyceae</taxon>
        <taxon>Lithodesmiophycidae</taxon>
        <taxon>Lithodesmiales</taxon>
        <taxon>Lithodesmiaceae</taxon>
        <taxon>Helicotheca</taxon>
    </lineage>
</organism>
<dbReference type="SMART" id="SM00225">
    <property type="entry name" value="BTB"/>
    <property type="match status" value="1"/>
</dbReference>
<evidence type="ECO:0000313" key="5">
    <source>
        <dbReference type="EMBL" id="CAD9502178.1"/>
    </source>
</evidence>
<dbReference type="EMBL" id="HBGV01013053">
    <property type="protein sequence ID" value="CAD9502178.1"/>
    <property type="molecule type" value="Transcribed_RNA"/>
</dbReference>
<dbReference type="Gene3D" id="3.30.710.10">
    <property type="entry name" value="Potassium Channel Kv1.1, Chain A"/>
    <property type="match status" value="1"/>
</dbReference>
<dbReference type="Pfam" id="PF01344">
    <property type="entry name" value="Kelch_1"/>
    <property type="match status" value="2"/>
</dbReference>
<feature type="domain" description="BTB" evidence="4">
    <location>
        <begin position="516"/>
        <end position="585"/>
    </location>
</feature>
<dbReference type="InterPro" id="IPR011043">
    <property type="entry name" value="Gal_Oxase/kelch_b-propeller"/>
</dbReference>
<dbReference type="Pfam" id="PF00651">
    <property type="entry name" value="BTB"/>
    <property type="match status" value="1"/>
</dbReference>
<feature type="region of interest" description="Disordered" evidence="3">
    <location>
        <begin position="349"/>
        <end position="408"/>
    </location>
</feature>
<dbReference type="SUPFAM" id="SSF54695">
    <property type="entry name" value="POZ domain"/>
    <property type="match status" value="1"/>
</dbReference>
<gene>
    <name evidence="5" type="ORF">HTAM1171_LOCUS7963</name>
</gene>
<dbReference type="InterPro" id="IPR006652">
    <property type="entry name" value="Kelch_1"/>
</dbReference>
<dbReference type="PANTHER" id="PTHR46376">
    <property type="entry name" value="LEUCINE-ZIPPER-LIKE TRANSCRIPTIONAL REGULATOR 1"/>
    <property type="match status" value="1"/>
</dbReference>
<dbReference type="SUPFAM" id="SSF50965">
    <property type="entry name" value="Galactose oxidase, central domain"/>
    <property type="match status" value="1"/>
</dbReference>
<evidence type="ECO:0000256" key="3">
    <source>
        <dbReference type="SAM" id="MobiDB-lite"/>
    </source>
</evidence>
<dbReference type="InterPro" id="IPR000210">
    <property type="entry name" value="BTB/POZ_dom"/>
</dbReference>
<dbReference type="InterPro" id="IPR051568">
    <property type="entry name" value="LZTR1/Attractin"/>
</dbReference>
<keyword evidence="2" id="KW-0677">Repeat</keyword>
<feature type="region of interest" description="Disordered" evidence="3">
    <location>
        <begin position="66"/>
        <end position="148"/>
    </location>
</feature>
<dbReference type="PANTHER" id="PTHR46376:SF1">
    <property type="entry name" value="LEUCINE-ZIPPER-LIKE TRANSCRIPTIONAL REGULATOR 1"/>
    <property type="match status" value="1"/>
</dbReference>